<dbReference type="RefSeq" id="WP_092153501.1">
    <property type="nucleotide sequence ID" value="NZ_FNBX01000008.1"/>
</dbReference>
<dbReference type="InterPro" id="IPR022893">
    <property type="entry name" value="Shikimate_DH_fam"/>
</dbReference>
<feature type="binding site" evidence="4">
    <location>
        <begin position="126"/>
        <end position="130"/>
    </location>
    <ligand>
        <name>NADP(+)</name>
        <dbReference type="ChEBI" id="CHEBI:58349"/>
    </ligand>
</feature>
<dbReference type="GO" id="GO:0008652">
    <property type="term" value="P:amino acid biosynthetic process"/>
    <property type="evidence" value="ECO:0007669"/>
    <property type="project" value="UniProtKB-KW"/>
</dbReference>
<comment type="similarity">
    <text evidence="4">Belongs to the shikimate dehydrogenase family.</text>
</comment>
<dbReference type="PANTHER" id="PTHR21089:SF1">
    <property type="entry name" value="BIFUNCTIONAL 3-DEHYDROQUINATE DEHYDRATASE_SHIKIMATE DEHYDROGENASE, CHLOROPLASTIC"/>
    <property type="match status" value="1"/>
</dbReference>
<dbReference type="EC" id="1.1.1.25" evidence="4"/>
<dbReference type="PANTHER" id="PTHR21089">
    <property type="entry name" value="SHIKIMATE DEHYDROGENASE"/>
    <property type="match status" value="1"/>
</dbReference>
<dbReference type="GO" id="GO:0009073">
    <property type="term" value="P:aromatic amino acid family biosynthetic process"/>
    <property type="evidence" value="ECO:0007669"/>
    <property type="project" value="UniProtKB-KW"/>
</dbReference>
<keyword evidence="7" id="KW-1185">Reference proteome</keyword>
<dbReference type="SUPFAM" id="SSF53223">
    <property type="entry name" value="Aminoacid dehydrogenase-like, N-terminal domain"/>
    <property type="match status" value="1"/>
</dbReference>
<evidence type="ECO:0000256" key="2">
    <source>
        <dbReference type="ARBA" id="ARBA00023002"/>
    </source>
</evidence>
<dbReference type="InterPro" id="IPR036291">
    <property type="entry name" value="NAD(P)-bd_dom_sf"/>
</dbReference>
<keyword evidence="2 4" id="KW-0560">Oxidoreductase</keyword>
<feature type="binding site" evidence="4">
    <location>
        <position position="257"/>
    </location>
    <ligand>
        <name>NADP(+)</name>
        <dbReference type="ChEBI" id="CHEBI:58349"/>
    </ligand>
</feature>
<dbReference type="SUPFAM" id="SSF51735">
    <property type="entry name" value="NAD(P)-binding Rossmann-fold domains"/>
    <property type="match status" value="1"/>
</dbReference>
<comment type="subunit">
    <text evidence="4">Homodimer.</text>
</comment>
<comment type="pathway">
    <text evidence="1 4">Metabolic intermediate biosynthesis; chorismate biosynthesis; chorismate from D-erythrose 4-phosphate and phosphoenolpyruvate: step 4/7.</text>
</comment>
<dbReference type="Gene3D" id="3.40.50.10860">
    <property type="entry name" value="Leucine Dehydrogenase, chain A, domain 1"/>
    <property type="match status" value="1"/>
</dbReference>
<dbReference type="Gene3D" id="3.40.50.720">
    <property type="entry name" value="NAD(P)-binding Rossmann-like Domain"/>
    <property type="match status" value="1"/>
</dbReference>
<evidence type="ECO:0000313" key="7">
    <source>
        <dbReference type="Proteomes" id="UP000199355"/>
    </source>
</evidence>
<dbReference type="UniPathway" id="UPA00053">
    <property type="reaction ID" value="UER00087"/>
</dbReference>
<dbReference type="GO" id="GO:0009423">
    <property type="term" value="P:chorismate biosynthetic process"/>
    <property type="evidence" value="ECO:0007669"/>
    <property type="project" value="UniProtKB-UniRule"/>
</dbReference>
<protein>
    <recommendedName>
        <fullName evidence="4">Shikimate dehydrogenase (NADP(+))</fullName>
        <shortName evidence="4">SDH</shortName>
        <ecNumber evidence="4">1.1.1.25</ecNumber>
    </recommendedName>
</protein>
<dbReference type="GO" id="GO:0019632">
    <property type="term" value="P:shikimate metabolic process"/>
    <property type="evidence" value="ECO:0007669"/>
    <property type="project" value="TreeGrafter"/>
</dbReference>
<keyword evidence="4" id="KW-0028">Amino-acid biosynthesis</keyword>
<dbReference type="HAMAP" id="MF_00222">
    <property type="entry name" value="Shikimate_DH_AroE"/>
    <property type="match status" value="1"/>
</dbReference>
<keyword evidence="4" id="KW-0521">NADP</keyword>
<dbReference type="Pfam" id="PF08501">
    <property type="entry name" value="Shikimate_dh_N"/>
    <property type="match status" value="1"/>
</dbReference>
<feature type="binding site" evidence="4">
    <location>
        <position position="236"/>
    </location>
    <ligand>
        <name>shikimate</name>
        <dbReference type="ChEBI" id="CHEBI:36208"/>
    </ligand>
</feature>
<comment type="caution">
    <text evidence="4">Lacks conserved residue(s) required for the propagation of feature annotation.</text>
</comment>
<evidence type="ECO:0000313" key="6">
    <source>
        <dbReference type="EMBL" id="SDF58140.1"/>
    </source>
</evidence>
<comment type="catalytic activity">
    <reaction evidence="4">
        <text>shikimate + NADP(+) = 3-dehydroshikimate + NADPH + H(+)</text>
        <dbReference type="Rhea" id="RHEA:17737"/>
        <dbReference type="ChEBI" id="CHEBI:15378"/>
        <dbReference type="ChEBI" id="CHEBI:16630"/>
        <dbReference type="ChEBI" id="CHEBI:36208"/>
        <dbReference type="ChEBI" id="CHEBI:57783"/>
        <dbReference type="ChEBI" id="CHEBI:58349"/>
        <dbReference type="EC" id="1.1.1.25"/>
    </reaction>
</comment>
<dbReference type="Proteomes" id="UP000199355">
    <property type="component" value="Unassembled WGS sequence"/>
</dbReference>
<dbReference type="GO" id="GO:0004764">
    <property type="term" value="F:shikimate 3-dehydrogenase (NADP+) activity"/>
    <property type="evidence" value="ECO:0007669"/>
    <property type="project" value="UniProtKB-UniRule"/>
</dbReference>
<dbReference type="EMBL" id="FNBX01000008">
    <property type="protein sequence ID" value="SDF58140.1"/>
    <property type="molecule type" value="Genomic_DNA"/>
</dbReference>
<name>A0A1G7MAD9_9BACT</name>
<proteinExistence type="inferred from homology"/>
<feature type="binding site" evidence="4">
    <location>
        <position position="89"/>
    </location>
    <ligand>
        <name>shikimate</name>
        <dbReference type="ChEBI" id="CHEBI:36208"/>
    </ligand>
</feature>
<gene>
    <name evidence="4" type="primary">aroE</name>
    <name evidence="6" type="ORF">SAMN05192586_10844</name>
</gene>
<dbReference type="InterPro" id="IPR046346">
    <property type="entry name" value="Aminoacid_DH-like_N_sf"/>
</dbReference>
<feature type="binding site" evidence="4">
    <location>
        <position position="64"/>
    </location>
    <ligand>
        <name>shikimate</name>
        <dbReference type="ChEBI" id="CHEBI:36208"/>
    </ligand>
</feature>
<evidence type="ECO:0000256" key="3">
    <source>
        <dbReference type="ARBA" id="ARBA00023141"/>
    </source>
</evidence>
<dbReference type="STRING" id="571438.SAMN05192586_10844"/>
<feature type="binding site" evidence="4">
    <location>
        <begin position="17"/>
        <end position="19"/>
    </location>
    <ligand>
        <name>shikimate</name>
        <dbReference type="ChEBI" id="CHEBI:36208"/>
    </ligand>
</feature>
<feature type="active site" description="Proton acceptor" evidence="4">
    <location>
        <position position="68"/>
    </location>
</feature>
<dbReference type="OrthoDB" id="9792692at2"/>
<evidence type="ECO:0000259" key="5">
    <source>
        <dbReference type="Pfam" id="PF08501"/>
    </source>
</evidence>
<feature type="binding site" evidence="4">
    <location>
        <position position="264"/>
    </location>
    <ligand>
        <name>shikimate</name>
        <dbReference type="ChEBI" id="CHEBI:36208"/>
    </ligand>
</feature>
<feature type="binding site" evidence="4">
    <location>
        <position position="234"/>
    </location>
    <ligand>
        <name>NADP(+)</name>
        <dbReference type="ChEBI" id="CHEBI:58349"/>
    </ligand>
</feature>
<reference evidence="7" key="1">
    <citation type="submission" date="2016-10" db="EMBL/GenBank/DDBJ databases">
        <authorList>
            <person name="Varghese N."/>
            <person name="Submissions S."/>
        </authorList>
    </citation>
    <scope>NUCLEOTIDE SEQUENCE [LARGE SCALE GENOMIC DNA]</scope>
    <source>
        <strain evidence="7">KHC7</strain>
    </source>
</reference>
<evidence type="ECO:0000256" key="4">
    <source>
        <dbReference type="HAMAP-Rule" id="MF_00222"/>
    </source>
</evidence>
<comment type="function">
    <text evidence="4">Involved in the biosynthesis of the chorismate, which leads to the biosynthesis of aromatic amino acids. Catalyzes the reversible NADPH linked reduction of 3-dehydroshikimate (DHSA) to yield shikimate (SA).</text>
</comment>
<dbReference type="AlphaFoldDB" id="A0A1G7MAD9"/>
<sequence length="301" mass="31972">MEDPVLYGVTGWPLAQSLSPLLHNTGFHALGLPAVYCRWEVPPPRLPAFVESVRLLHIRGCSVTIPHKAALAPLLDAVTPLARQVGAVNTLYWQGDALCGENTDAAGFLAPLAGLPLGQGDALLLGAGGAARAVAAGLTSLPEGQRPRRVYVATPSDRSHRALAEAFGLVPLQWAERHDLPALLVVNATPLGMRGKAEAETPYDFALAAAPLSGQKSGFYGEKAAQATPLAYDLVYNPLETRFLREARLAGRRCVSGLEMFYCQGDAQFRLWTGRALPSAARRALDAALGADARHKEAPCA</sequence>
<feature type="domain" description="Shikimate dehydrogenase substrate binding N-terminal" evidence="5">
    <location>
        <begin position="9"/>
        <end position="91"/>
    </location>
</feature>
<dbReference type="InterPro" id="IPR013708">
    <property type="entry name" value="Shikimate_DH-bd_N"/>
</dbReference>
<feature type="binding site" evidence="4">
    <location>
        <position position="104"/>
    </location>
    <ligand>
        <name>shikimate</name>
        <dbReference type="ChEBI" id="CHEBI:36208"/>
    </ligand>
</feature>
<keyword evidence="3 4" id="KW-0057">Aromatic amino acid biosynthesis</keyword>
<organism evidence="6 7">
    <name type="scientific">Desulfovibrio legallii</name>
    <dbReference type="NCBI Taxonomy" id="571438"/>
    <lineage>
        <taxon>Bacteria</taxon>
        <taxon>Pseudomonadati</taxon>
        <taxon>Thermodesulfobacteriota</taxon>
        <taxon>Desulfovibrionia</taxon>
        <taxon>Desulfovibrionales</taxon>
        <taxon>Desulfovibrionaceae</taxon>
        <taxon>Desulfovibrio</taxon>
    </lineage>
</organism>
<accession>A0A1G7MAD9</accession>
<evidence type="ECO:0000256" key="1">
    <source>
        <dbReference type="ARBA" id="ARBA00004871"/>
    </source>
</evidence>